<accession>A0ABV2T6I0</accession>
<keyword evidence="8" id="KW-0645">Protease</keyword>
<keyword evidence="12" id="KW-0256">Endoplasmic reticulum</keyword>
<keyword evidence="15" id="KW-0482">Metalloprotease</keyword>
<evidence type="ECO:0000256" key="8">
    <source>
        <dbReference type="ARBA" id="ARBA00022670"/>
    </source>
</evidence>
<comment type="subunit">
    <text evidence="19">Homodimer. The monomeric form is inactive while the homodimer is active.</text>
</comment>
<keyword evidence="17" id="KW-0325">Glycoprotein</keyword>
<evidence type="ECO:0000256" key="17">
    <source>
        <dbReference type="ARBA" id="ARBA00023180"/>
    </source>
</evidence>
<dbReference type="PANTHER" id="PTHR12053:SF3">
    <property type="entry name" value="CARBOXYPEPTIDASE Q"/>
    <property type="match status" value="1"/>
</dbReference>
<organism evidence="22 23">
    <name type="scientific">Chitinophaga defluvii</name>
    <dbReference type="NCBI Taxonomy" id="3163343"/>
    <lineage>
        <taxon>Bacteria</taxon>
        <taxon>Pseudomonadati</taxon>
        <taxon>Bacteroidota</taxon>
        <taxon>Chitinophagia</taxon>
        <taxon>Chitinophagales</taxon>
        <taxon>Chitinophagaceae</taxon>
        <taxon>Chitinophaga</taxon>
    </lineage>
</organism>
<keyword evidence="11" id="KW-0378">Hydrolase</keyword>
<dbReference type="EMBL" id="JBEXAC010000002">
    <property type="protein sequence ID" value="MET6998616.1"/>
    <property type="molecule type" value="Genomic_DNA"/>
</dbReference>
<feature type="domain" description="Peptidase M28" evidence="21">
    <location>
        <begin position="259"/>
        <end position="437"/>
    </location>
</feature>
<evidence type="ECO:0000256" key="7">
    <source>
        <dbReference type="ARBA" id="ARBA00022645"/>
    </source>
</evidence>
<evidence type="ECO:0000256" key="4">
    <source>
        <dbReference type="ARBA" id="ARBA00004613"/>
    </source>
</evidence>
<evidence type="ECO:0000256" key="16">
    <source>
        <dbReference type="ARBA" id="ARBA00023145"/>
    </source>
</evidence>
<evidence type="ECO:0000256" key="14">
    <source>
        <dbReference type="ARBA" id="ARBA00023034"/>
    </source>
</evidence>
<dbReference type="Gene3D" id="3.50.30.30">
    <property type="match status" value="1"/>
</dbReference>
<comment type="subcellular location">
    <subcellularLocation>
        <location evidence="1">Endoplasmic reticulum</location>
    </subcellularLocation>
    <subcellularLocation>
        <location evidence="3">Golgi apparatus</location>
    </subcellularLocation>
    <subcellularLocation>
        <location evidence="2">Lysosome</location>
    </subcellularLocation>
    <subcellularLocation>
        <location evidence="4">Secreted</location>
    </subcellularLocation>
</comment>
<gene>
    <name evidence="22" type="ORF">ABR189_14625</name>
</gene>
<proteinExistence type="predicted"/>
<evidence type="ECO:0000256" key="1">
    <source>
        <dbReference type="ARBA" id="ARBA00004240"/>
    </source>
</evidence>
<keyword evidence="9" id="KW-0479">Metal-binding</keyword>
<dbReference type="PANTHER" id="PTHR12053">
    <property type="entry name" value="PROTEASE FAMILY M28 PLASMA GLUTAMATE CARBOXYPEPTIDASE-RELATED"/>
    <property type="match status" value="1"/>
</dbReference>
<dbReference type="RefSeq" id="WP_354661260.1">
    <property type="nucleotide sequence ID" value="NZ_JBEXAC010000002.1"/>
</dbReference>
<dbReference type="Gene3D" id="3.40.630.10">
    <property type="entry name" value="Zn peptidases"/>
    <property type="match status" value="1"/>
</dbReference>
<sequence>MKKYLLPIFFVCSLSIAHGQQQDSLLLRRLATEMLTNSTAYENLRTLTKQIGGRLAGSPQMLKAEKWGEQALKEAGADKVYLQACQVPHWVRGAKEEARIISNRRDFIPPLQVLALGNSVGSDPKGITAPVLEVASFDDLEAKKDQVKGKIVFYNYAFNPTFIKTFYSYGDAVKYRGQGASRAAKYGALAVIVRSMTHSTGNLPHTGAMSYNDSFPRIPALAIGLQDADRLSTRIKTDPSAKVFLRSNSKMLPDVTGHNVIGEITGSEFPDKIITVGGHLDSWDVCEGAHDDGAGCVQSIEILRAFKALGIKPRHTIRVVLFANEENGTRGGKQYAALAKANKEQHVFALESDAGGFTPRGFSLTMSPEQRAKVLSWQSLFLPYGVYDFSEEGGGVDVGQLHAAIGTPMGELLPDSQRYFDIHHAASDVFEAVNKRELELGAVNMGALIYLIDRYGL</sequence>
<evidence type="ECO:0000256" key="2">
    <source>
        <dbReference type="ARBA" id="ARBA00004371"/>
    </source>
</evidence>
<evidence type="ECO:0000256" key="12">
    <source>
        <dbReference type="ARBA" id="ARBA00022824"/>
    </source>
</evidence>
<evidence type="ECO:0000256" key="15">
    <source>
        <dbReference type="ARBA" id="ARBA00023049"/>
    </source>
</evidence>
<dbReference type="InterPro" id="IPR007484">
    <property type="entry name" value="Peptidase_M28"/>
</dbReference>
<dbReference type="Proteomes" id="UP001549749">
    <property type="component" value="Unassembled WGS sequence"/>
</dbReference>
<keyword evidence="23" id="KW-1185">Reference proteome</keyword>
<evidence type="ECO:0000256" key="20">
    <source>
        <dbReference type="ARBA" id="ARBA00033328"/>
    </source>
</evidence>
<keyword evidence="10" id="KW-0732">Signal</keyword>
<evidence type="ECO:0000259" key="21">
    <source>
        <dbReference type="Pfam" id="PF04389"/>
    </source>
</evidence>
<evidence type="ECO:0000256" key="9">
    <source>
        <dbReference type="ARBA" id="ARBA00022723"/>
    </source>
</evidence>
<evidence type="ECO:0000256" key="5">
    <source>
        <dbReference type="ARBA" id="ARBA00014116"/>
    </source>
</evidence>
<name>A0ABV2T6I0_9BACT</name>
<evidence type="ECO:0000256" key="3">
    <source>
        <dbReference type="ARBA" id="ARBA00004555"/>
    </source>
</evidence>
<keyword evidence="13" id="KW-0862">Zinc</keyword>
<keyword evidence="7" id="KW-0121">Carboxypeptidase</keyword>
<keyword evidence="6" id="KW-0964">Secreted</keyword>
<keyword evidence="18" id="KW-0458">Lysosome</keyword>
<dbReference type="InterPro" id="IPR039866">
    <property type="entry name" value="CPQ"/>
</dbReference>
<evidence type="ECO:0000313" key="22">
    <source>
        <dbReference type="EMBL" id="MET6998616.1"/>
    </source>
</evidence>
<dbReference type="Pfam" id="PF04389">
    <property type="entry name" value="Peptidase_M28"/>
    <property type="match status" value="1"/>
</dbReference>
<evidence type="ECO:0000313" key="23">
    <source>
        <dbReference type="Proteomes" id="UP001549749"/>
    </source>
</evidence>
<keyword evidence="14" id="KW-0333">Golgi apparatus</keyword>
<evidence type="ECO:0000256" key="6">
    <source>
        <dbReference type="ARBA" id="ARBA00022525"/>
    </source>
</evidence>
<evidence type="ECO:0000256" key="18">
    <source>
        <dbReference type="ARBA" id="ARBA00023228"/>
    </source>
</evidence>
<keyword evidence="16" id="KW-0865">Zymogen</keyword>
<evidence type="ECO:0000256" key="13">
    <source>
        <dbReference type="ARBA" id="ARBA00022833"/>
    </source>
</evidence>
<evidence type="ECO:0000256" key="11">
    <source>
        <dbReference type="ARBA" id="ARBA00022801"/>
    </source>
</evidence>
<dbReference type="SUPFAM" id="SSF53187">
    <property type="entry name" value="Zn-dependent exopeptidases"/>
    <property type="match status" value="1"/>
</dbReference>
<protein>
    <recommendedName>
        <fullName evidence="5">Carboxypeptidase Q</fullName>
    </recommendedName>
    <alternativeName>
        <fullName evidence="20">Plasma glutamate carboxypeptidase</fullName>
    </alternativeName>
</protein>
<comment type="caution">
    <text evidence="22">The sequence shown here is derived from an EMBL/GenBank/DDBJ whole genome shotgun (WGS) entry which is preliminary data.</text>
</comment>
<evidence type="ECO:0000256" key="10">
    <source>
        <dbReference type="ARBA" id="ARBA00022729"/>
    </source>
</evidence>
<evidence type="ECO:0000256" key="19">
    <source>
        <dbReference type="ARBA" id="ARBA00025833"/>
    </source>
</evidence>
<reference evidence="22 23" key="1">
    <citation type="submission" date="2024-06" db="EMBL/GenBank/DDBJ databases">
        <title>Chitinophaga defluvii sp. nov., isolated from municipal sewage.</title>
        <authorList>
            <person name="Zhang L."/>
        </authorList>
    </citation>
    <scope>NUCLEOTIDE SEQUENCE [LARGE SCALE GENOMIC DNA]</scope>
    <source>
        <strain evidence="22 23">H8</strain>
    </source>
</reference>